<organism evidence="2 3">
    <name type="scientific">Haemophilus pittmaniae</name>
    <dbReference type="NCBI Taxonomy" id="249188"/>
    <lineage>
        <taxon>Bacteria</taxon>
        <taxon>Pseudomonadati</taxon>
        <taxon>Pseudomonadota</taxon>
        <taxon>Gammaproteobacteria</taxon>
        <taxon>Pasteurellales</taxon>
        <taxon>Pasteurellaceae</taxon>
        <taxon>Haemophilus</taxon>
    </lineage>
</organism>
<evidence type="ECO:0008006" key="4">
    <source>
        <dbReference type="Google" id="ProtNLM"/>
    </source>
</evidence>
<keyword evidence="3" id="KW-1185">Reference proteome</keyword>
<dbReference type="RefSeq" id="WP_115002537.1">
    <property type="nucleotide sequence ID" value="NZ_UGHS01000001.1"/>
</dbReference>
<reference evidence="2 3" key="1">
    <citation type="submission" date="2018-06" db="EMBL/GenBank/DDBJ databases">
        <authorList>
            <consortium name="Pathogen Informatics"/>
            <person name="Doyle S."/>
        </authorList>
    </citation>
    <scope>NUCLEOTIDE SEQUENCE [LARGE SCALE GENOMIC DNA]</scope>
    <source>
        <strain evidence="2 3">NCTC13335</strain>
    </source>
</reference>
<dbReference type="Proteomes" id="UP000255264">
    <property type="component" value="Unassembled WGS sequence"/>
</dbReference>
<protein>
    <recommendedName>
        <fullName evidence="4">Lipoprotein</fullName>
    </recommendedName>
</protein>
<keyword evidence="1" id="KW-0732">Signal</keyword>
<evidence type="ECO:0000313" key="2">
    <source>
        <dbReference type="EMBL" id="STO92379.1"/>
    </source>
</evidence>
<name>A0A377IW98_9PAST</name>
<sequence length="254" mass="29042">MKKYLLCLCLFSSASYANQCAVIDAELAAAYADMKTYGSYRTNYNYENYESAAKRFNDALDKIATLGGNHCNWTKTIAEDVDLLTSADKQLEILSWDWQSGGSMHDYGSFWRYRLPNGTWKTKFNEDDGSIRRVFNPVLNGKPYYFIESAYIASSCIYGISGQFYQITPNGLEEAPLIQGKKLISDIYTSYISTTNSDLPTSNAYIDYDLKQNRFSFPLVLPFSESCGDGKMTSKRIYYRFDGERFVKEKKVKK</sequence>
<evidence type="ECO:0000256" key="1">
    <source>
        <dbReference type="SAM" id="SignalP"/>
    </source>
</evidence>
<evidence type="ECO:0000313" key="3">
    <source>
        <dbReference type="Proteomes" id="UP000255264"/>
    </source>
</evidence>
<gene>
    <name evidence="2" type="ORF">NCTC13335_00201</name>
</gene>
<feature type="signal peptide" evidence="1">
    <location>
        <begin position="1"/>
        <end position="17"/>
    </location>
</feature>
<proteinExistence type="predicted"/>
<dbReference type="OrthoDB" id="5687748at2"/>
<feature type="chain" id="PRO_5016970093" description="Lipoprotein" evidence="1">
    <location>
        <begin position="18"/>
        <end position="254"/>
    </location>
</feature>
<accession>A0A377IW98</accession>
<dbReference type="EMBL" id="UGHS01000001">
    <property type="protein sequence ID" value="STO92379.1"/>
    <property type="molecule type" value="Genomic_DNA"/>
</dbReference>
<dbReference type="AlphaFoldDB" id="A0A377IW98"/>